<dbReference type="InterPro" id="IPR029068">
    <property type="entry name" value="Glyas_Bleomycin-R_OHBP_Dase"/>
</dbReference>
<dbReference type="Gene3D" id="3.30.720.110">
    <property type="match status" value="1"/>
</dbReference>
<evidence type="ECO:0000313" key="2">
    <source>
        <dbReference type="EMBL" id="STX28510.1"/>
    </source>
</evidence>
<dbReference type="Pfam" id="PF00903">
    <property type="entry name" value="Glyoxalase"/>
    <property type="match status" value="1"/>
</dbReference>
<protein>
    <submittedName>
        <fullName evidence="2">Bleomycin resistance protein</fullName>
    </submittedName>
</protein>
<dbReference type="AlphaFoldDB" id="A0A378I1A7"/>
<gene>
    <name evidence="2" type="ORF">NCTC13315_01040</name>
</gene>
<keyword evidence="3" id="KW-1185">Reference proteome</keyword>
<accession>A0A378I1A7</accession>
<dbReference type="SUPFAM" id="SSF54593">
    <property type="entry name" value="Glyoxalase/Bleomycin resistance protein/Dihydroxybiphenyl dioxygenase"/>
    <property type="match status" value="1"/>
</dbReference>
<proteinExistence type="predicted"/>
<evidence type="ECO:0000313" key="3">
    <source>
        <dbReference type="Proteomes" id="UP000254968"/>
    </source>
</evidence>
<dbReference type="Proteomes" id="UP000254968">
    <property type="component" value="Unassembled WGS sequence"/>
</dbReference>
<dbReference type="InterPro" id="IPR004360">
    <property type="entry name" value="Glyas_Fos-R_dOase_dom"/>
</dbReference>
<evidence type="ECO:0000259" key="1">
    <source>
        <dbReference type="PROSITE" id="PS51819"/>
    </source>
</evidence>
<organism evidence="2 3">
    <name type="scientific">Legionella beliardensis</name>
    <dbReference type="NCBI Taxonomy" id="91822"/>
    <lineage>
        <taxon>Bacteria</taxon>
        <taxon>Pseudomonadati</taxon>
        <taxon>Pseudomonadota</taxon>
        <taxon>Gammaproteobacteria</taxon>
        <taxon>Legionellales</taxon>
        <taxon>Legionellaceae</taxon>
        <taxon>Legionella</taxon>
    </lineage>
</organism>
<sequence length="124" mass="13670">MLEPSTIIIYVDDLAKSKSFYQSLLSIKPDTHSSTFIAFAFSNGMHLGLKDKQTVHPSPEGHGGGELAFTLANTQQVDELFLEWQQKGVTVSEPVYLPFGYTFVALDPDGNRLRVAALLHTMPS</sequence>
<dbReference type="Gene3D" id="3.30.720.120">
    <property type="match status" value="1"/>
</dbReference>
<dbReference type="InterPro" id="IPR026275">
    <property type="entry name" value="Glyoxalase/dOase/EhpR"/>
</dbReference>
<dbReference type="RefSeq" id="WP_115302250.1">
    <property type="nucleotide sequence ID" value="NZ_CAAAHO010000001.1"/>
</dbReference>
<dbReference type="InterPro" id="IPR037523">
    <property type="entry name" value="VOC_core"/>
</dbReference>
<dbReference type="OrthoDB" id="9806945at2"/>
<dbReference type="PROSITE" id="PS51819">
    <property type="entry name" value="VOC"/>
    <property type="match status" value="1"/>
</dbReference>
<dbReference type="EMBL" id="UGNV01000001">
    <property type="protein sequence ID" value="STX28510.1"/>
    <property type="molecule type" value="Genomic_DNA"/>
</dbReference>
<reference evidence="2 3" key="1">
    <citation type="submission" date="2018-06" db="EMBL/GenBank/DDBJ databases">
        <authorList>
            <consortium name="Pathogen Informatics"/>
            <person name="Doyle S."/>
        </authorList>
    </citation>
    <scope>NUCLEOTIDE SEQUENCE [LARGE SCALE GENOMIC DNA]</scope>
    <source>
        <strain evidence="2 3">NCTC13315</strain>
    </source>
</reference>
<name>A0A378I1A7_9GAMM</name>
<feature type="domain" description="VOC" evidence="1">
    <location>
        <begin position="3"/>
        <end position="118"/>
    </location>
</feature>
<dbReference type="PIRSF" id="PIRSF039020">
    <property type="entry name" value="EhpR"/>
    <property type="match status" value="1"/>
</dbReference>